<dbReference type="InterPro" id="IPR007014">
    <property type="entry name" value="FUN14"/>
</dbReference>
<name>A0A1W2TEQ0_ROSNE</name>
<dbReference type="EMBL" id="DF977464">
    <property type="protein sequence ID" value="GAP86495.2"/>
    <property type="molecule type" value="Genomic_DNA"/>
</dbReference>
<gene>
    <name evidence="7" type="ORF">SAMD00023353_1900820</name>
</gene>
<organism evidence="7">
    <name type="scientific">Rosellinia necatrix</name>
    <name type="common">White root-rot fungus</name>
    <dbReference type="NCBI Taxonomy" id="77044"/>
    <lineage>
        <taxon>Eukaryota</taxon>
        <taxon>Fungi</taxon>
        <taxon>Dikarya</taxon>
        <taxon>Ascomycota</taxon>
        <taxon>Pezizomycotina</taxon>
        <taxon>Sordariomycetes</taxon>
        <taxon>Xylariomycetidae</taxon>
        <taxon>Xylariales</taxon>
        <taxon>Xylariaceae</taxon>
        <taxon>Rosellinia</taxon>
    </lineage>
</organism>
<keyword evidence="5" id="KW-0472">Membrane</keyword>
<evidence type="ECO:0000256" key="5">
    <source>
        <dbReference type="ARBA" id="ARBA00023136"/>
    </source>
</evidence>
<dbReference type="Proteomes" id="UP000054516">
    <property type="component" value="Unassembled WGS sequence"/>
</dbReference>
<dbReference type="AlphaFoldDB" id="A0A1W2TEQ0"/>
<evidence type="ECO:0000256" key="6">
    <source>
        <dbReference type="SAM" id="MobiDB-lite"/>
    </source>
</evidence>
<evidence type="ECO:0000256" key="1">
    <source>
        <dbReference type="ARBA" id="ARBA00004370"/>
    </source>
</evidence>
<comment type="similarity">
    <text evidence="2">Belongs to the FUN14 family.</text>
</comment>
<dbReference type="STRING" id="77044.A0A1W2TEQ0"/>
<keyword evidence="4" id="KW-1133">Transmembrane helix</keyword>
<feature type="region of interest" description="Disordered" evidence="6">
    <location>
        <begin position="51"/>
        <end position="86"/>
    </location>
</feature>
<evidence type="ECO:0000313" key="7">
    <source>
        <dbReference type="EMBL" id="GAP86495.2"/>
    </source>
</evidence>
<protein>
    <submittedName>
        <fullName evidence="7">Putative fun14 family protein</fullName>
    </submittedName>
</protein>
<evidence type="ECO:0000256" key="4">
    <source>
        <dbReference type="ARBA" id="ARBA00022989"/>
    </source>
</evidence>
<comment type="subcellular location">
    <subcellularLocation>
        <location evidence="1">Membrane</location>
    </subcellularLocation>
</comment>
<keyword evidence="3" id="KW-0812">Transmembrane</keyword>
<accession>A0A1W2TEQ0</accession>
<dbReference type="Pfam" id="PF04930">
    <property type="entry name" value="FUN14"/>
    <property type="match status" value="1"/>
</dbReference>
<proteinExistence type="inferred from homology"/>
<evidence type="ECO:0000313" key="8">
    <source>
        <dbReference type="Proteomes" id="UP000054516"/>
    </source>
</evidence>
<dbReference type="OMA" id="GIVIWQY"/>
<keyword evidence="8" id="KW-1185">Reference proteome</keyword>
<feature type="compositionally biased region" description="Low complexity" evidence="6">
    <location>
        <begin position="61"/>
        <end position="71"/>
    </location>
</feature>
<feature type="compositionally biased region" description="Basic and acidic residues" evidence="6">
    <location>
        <begin position="76"/>
        <end position="86"/>
    </location>
</feature>
<evidence type="ECO:0000256" key="2">
    <source>
        <dbReference type="ARBA" id="ARBA00009160"/>
    </source>
</evidence>
<reference evidence="7" key="1">
    <citation type="submission" date="2016-03" db="EMBL/GenBank/DDBJ databases">
        <title>Draft genome sequence of Rosellinia necatrix.</title>
        <authorList>
            <person name="Kanematsu S."/>
        </authorList>
    </citation>
    <scope>NUCLEOTIDE SEQUENCE [LARGE SCALE GENOMIC DNA]</scope>
    <source>
        <strain evidence="7">W97</strain>
    </source>
</reference>
<evidence type="ECO:0000256" key="3">
    <source>
        <dbReference type="ARBA" id="ARBA00022692"/>
    </source>
</evidence>
<sequence length="179" mass="19032">MSTRLAQTARLLLRPRRSGGGGGGGSGRGVVLGSCLGLSIGAGVALRSSPRVRFDGPPSPTSRYSTSSAFSNAPPRRWEEEEKKKGGLDPDLMRQLSGGSVTGFLSGLLVSVFSRTLVLLFGVSVVVLQVAARYGIDIVDQLRLKQRLGKSRVLAALEKDPAFKLSFGLFFALSAFMQF</sequence>
<dbReference type="OrthoDB" id="3990500at2759"/>
<dbReference type="GO" id="GO:0016020">
    <property type="term" value="C:membrane"/>
    <property type="evidence" value="ECO:0007669"/>
    <property type="project" value="UniProtKB-SubCell"/>
</dbReference>